<keyword evidence="2" id="KW-1185">Reference proteome</keyword>
<name>A0A0S7BR47_9BACT</name>
<evidence type="ECO:0000313" key="1">
    <source>
        <dbReference type="EMBL" id="GAP42988.1"/>
    </source>
</evidence>
<accession>A0A0S7BR47</accession>
<sequence length="259" mass="28687">MKNINNTLITLVLVASAVALIAFVPGGDGFQKRKKAKAVEHLTFQTNINGQGNALNLEFVKGPEHNHPLMAVWIEDIDGNYIQTLFVAASIAKGVFAYGDKSTGRWKAGEIQRPAALPYWAHKRNVMNDKGNFMPRPGFEVPDAYSGATPKANFTLETRTDKPMSGKFRVLMEINQSWDWNRYWTNNKFPDDREYKTSSQPAIVYAAEVTAGVPGEYPMQPIGRSHHAGADGKLYNDLETLTTAMKIVESVKVVVKAGN</sequence>
<proteinExistence type="predicted"/>
<gene>
    <name evidence="1" type="ORF">TBC1_111130</name>
</gene>
<reference evidence="1" key="1">
    <citation type="journal article" date="2015" name="Genome Announc.">
        <title>Draft Genome Sequence of Bacteroidales Strain TBC1, a Novel Isolate from a Methanogenic Wastewater Treatment System.</title>
        <authorList>
            <person name="Tourlousse D.M."/>
            <person name="Matsuura N."/>
            <person name="Sun L."/>
            <person name="Toyonaga M."/>
            <person name="Kuroda K."/>
            <person name="Ohashi A."/>
            <person name="Cruz R."/>
            <person name="Yamaguchi T."/>
            <person name="Sekiguchi Y."/>
        </authorList>
    </citation>
    <scope>NUCLEOTIDE SEQUENCE [LARGE SCALE GENOMIC DNA]</scope>
    <source>
        <strain evidence="1">TBC1</strain>
    </source>
</reference>
<dbReference type="OrthoDB" id="1027826at2"/>
<dbReference type="Proteomes" id="UP000053091">
    <property type="component" value="Unassembled WGS sequence"/>
</dbReference>
<evidence type="ECO:0008006" key="3">
    <source>
        <dbReference type="Google" id="ProtNLM"/>
    </source>
</evidence>
<dbReference type="EMBL" id="DF968182">
    <property type="protein sequence ID" value="GAP42988.1"/>
    <property type="molecule type" value="Genomic_DNA"/>
</dbReference>
<protein>
    <recommendedName>
        <fullName evidence="3">DUF2271 domain-containing protein</fullName>
    </recommendedName>
</protein>
<organism evidence="1">
    <name type="scientific">Lentimicrobium saccharophilum</name>
    <dbReference type="NCBI Taxonomy" id="1678841"/>
    <lineage>
        <taxon>Bacteria</taxon>
        <taxon>Pseudomonadati</taxon>
        <taxon>Bacteroidota</taxon>
        <taxon>Bacteroidia</taxon>
        <taxon>Bacteroidales</taxon>
        <taxon>Lentimicrobiaceae</taxon>
        <taxon>Lentimicrobium</taxon>
    </lineage>
</organism>
<dbReference type="AlphaFoldDB" id="A0A0S7BR47"/>
<dbReference type="STRING" id="1678841.TBC1_111130"/>
<evidence type="ECO:0000313" key="2">
    <source>
        <dbReference type="Proteomes" id="UP000053091"/>
    </source>
</evidence>